<dbReference type="Proteomes" id="UP001162992">
    <property type="component" value="Chromosome 6"/>
</dbReference>
<proteinExistence type="predicted"/>
<accession>A0ACC2DEW3</accession>
<evidence type="ECO:0000313" key="1">
    <source>
        <dbReference type="EMBL" id="KAJ7552756.1"/>
    </source>
</evidence>
<keyword evidence="2" id="KW-1185">Reference proteome</keyword>
<organism evidence="1 2">
    <name type="scientific">Diphasiastrum complanatum</name>
    <name type="common">Issler's clubmoss</name>
    <name type="synonym">Lycopodium complanatum</name>
    <dbReference type="NCBI Taxonomy" id="34168"/>
    <lineage>
        <taxon>Eukaryota</taxon>
        <taxon>Viridiplantae</taxon>
        <taxon>Streptophyta</taxon>
        <taxon>Embryophyta</taxon>
        <taxon>Tracheophyta</taxon>
        <taxon>Lycopodiopsida</taxon>
        <taxon>Lycopodiales</taxon>
        <taxon>Lycopodiaceae</taxon>
        <taxon>Lycopodioideae</taxon>
        <taxon>Diphasiastrum</taxon>
    </lineage>
</organism>
<protein>
    <submittedName>
        <fullName evidence="1">Uncharacterized protein</fullName>
    </submittedName>
</protein>
<comment type="caution">
    <text evidence="1">The sequence shown here is derived from an EMBL/GenBank/DDBJ whole genome shotgun (WGS) entry which is preliminary data.</text>
</comment>
<sequence>MDALAGIHKLQRTKALKNVSYEPFQCGQSRNFIARSEAHDEDNCSFDMAGGDNVEKEVERLCNILASSPNFLGIPATMWNAQQVLPKPRHVSNNTAIHTTQDCVPLPISSPDDLRLLRAPFSKINQDIRKDFERSSRSSTAYTVAPQPPLRSCLKRPPRRGAPKASPSKSVKFILNKTDNSHDSQMPQPGSHCKKSHPKHANEKSEDARARFAAKRRSHHMKGRSGKMTNPLSSHSSSDSSITSEKEGLPLRHTEFQTPVTLPEPAGEVAEDQVAERDGGSFACLPPPPPPPIPPSSRRATVSTKSSQQSFCPENSKKMGDRASAQEVSYDRHTVLYYQTGDKDNSQNSLKSEQSDKMAADSYHKSHHPSGAKHDTCSVGTGKSPPKQESTMSKKHAASTVSGVSSKKHSKQEIQSEVHDQKRPWKFWRKEDHLGSGSLATVYKGVSSTGTHFAVKEICLTDRKKASHRYILQLEQEIGNLCQLEHNNIVKYLGSESDENKIYIFLELITKGPLSELHEGIPFEYSQIRSFTRQILNGLKYLHDRNVAHRDLKCDNILMHENGTVKLADYGIAKQLRKLNPVNSRKGGAHWLAPEAKDPKAPCWLTSDIWSLGFTVLEMVTGSPPFPEMDKHKVFCKLDDDGVPSLPETLSHDCRDFVRKCLQVDPSLRPTAAMLLKHSFVKNIQS</sequence>
<dbReference type="EMBL" id="CM055097">
    <property type="protein sequence ID" value="KAJ7552756.1"/>
    <property type="molecule type" value="Genomic_DNA"/>
</dbReference>
<name>A0ACC2DEW3_DIPCM</name>
<reference evidence="2" key="1">
    <citation type="journal article" date="2024" name="Proc. Natl. Acad. Sci. U.S.A.">
        <title>Extraordinary preservation of gene collinearity over three hundred million years revealed in homosporous lycophytes.</title>
        <authorList>
            <person name="Li C."/>
            <person name="Wickell D."/>
            <person name="Kuo L.Y."/>
            <person name="Chen X."/>
            <person name="Nie B."/>
            <person name="Liao X."/>
            <person name="Peng D."/>
            <person name="Ji J."/>
            <person name="Jenkins J."/>
            <person name="Williams M."/>
            <person name="Shu S."/>
            <person name="Plott C."/>
            <person name="Barry K."/>
            <person name="Rajasekar S."/>
            <person name="Grimwood J."/>
            <person name="Han X."/>
            <person name="Sun S."/>
            <person name="Hou Z."/>
            <person name="He W."/>
            <person name="Dai G."/>
            <person name="Sun C."/>
            <person name="Schmutz J."/>
            <person name="Leebens-Mack J.H."/>
            <person name="Li F.W."/>
            <person name="Wang L."/>
        </authorList>
    </citation>
    <scope>NUCLEOTIDE SEQUENCE [LARGE SCALE GENOMIC DNA]</scope>
    <source>
        <strain evidence="2">cv. PW_Plant_1</strain>
    </source>
</reference>
<gene>
    <name evidence="1" type="ORF">O6H91_06G069400</name>
</gene>
<evidence type="ECO:0000313" key="2">
    <source>
        <dbReference type="Proteomes" id="UP001162992"/>
    </source>
</evidence>